<dbReference type="AlphaFoldDB" id="A0A2S0VN61"/>
<reference evidence="1 2" key="1">
    <citation type="submission" date="2018-01" db="EMBL/GenBank/DDBJ databases">
        <title>Genome sequence of a Cantenovulum-like bacteria.</title>
        <authorList>
            <person name="Tan W.R."/>
            <person name="Lau N.-S."/>
            <person name="Go F."/>
            <person name="Amirul A.-A.A."/>
        </authorList>
    </citation>
    <scope>NUCLEOTIDE SEQUENCE [LARGE SCALE GENOMIC DNA]</scope>
    <source>
        <strain evidence="1 2">CCB-QB4</strain>
    </source>
</reference>
<dbReference type="SUPFAM" id="SSF53850">
    <property type="entry name" value="Periplasmic binding protein-like II"/>
    <property type="match status" value="1"/>
</dbReference>
<keyword evidence="2" id="KW-1185">Reference proteome</keyword>
<dbReference type="RefSeq" id="WP_108601684.1">
    <property type="nucleotide sequence ID" value="NZ_CP026604.1"/>
</dbReference>
<accession>A0A2S0VN61</accession>
<dbReference type="OrthoDB" id="6381786at2"/>
<proteinExistence type="predicted"/>
<protein>
    <submittedName>
        <fullName evidence="1">Uncharacterized protein</fullName>
    </submittedName>
</protein>
<sequence>MKNSLSSGQLINAFFLLLITFAVTSVQAMDLVVPLAKNVNDQYKSQLLELVIKHADAKNINVIPTRAGNRRQQIAKVKANELDLLWAPKSQDLEQELLAVEFPIYHGAMGVNALIVRSTDIERFNSLVDLNQLKTYKAGSQRASVTRRVLEQNAFKTISVVNGHFGHMLDGSRFDYFPITVTRAENVLNQWRAEDNLDVVIHPNVLVKLPLQVYFYVNKDNTKLATLIKTSLERAKNSGEFDALVQSSYEFQKAQSFLDKENSKIFEVAKAI</sequence>
<dbReference type="KEGG" id="cate:C2869_03780"/>
<organism evidence="1 2">
    <name type="scientific">Saccharobesus litoralis</name>
    <dbReference type="NCBI Taxonomy" id="2172099"/>
    <lineage>
        <taxon>Bacteria</taxon>
        <taxon>Pseudomonadati</taxon>
        <taxon>Pseudomonadota</taxon>
        <taxon>Gammaproteobacteria</taxon>
        <taxon>Alteromonadales</taxon>
        <taxon>Alteromonadaceae</taxon>
        <taxon>Saccharobesus</taxon>
    </lineage>
</organism>
<gene>
    <name evidence="1" type="ORF">C2869_03780</name>
</gene>
<dbReference type="Gene3D" id="3.40.190.10">
    <property type="entry name" value="Periplasmic binding protein-like II"/>
    <property type="match status" value="2"/>
</dbReference>
<dbReference type="Proteomes" id="UP000244441">
    <property type="component" value="Chromosome"/>
</dbReference>
<dbReference type="EMBL" id="CP026604">
    <property type="protein sequence ID" value="AWB65609.1"/>
    <property type="molecule type" value="Genomic_DNA"/>
</dbReference>
<evidence type="ECO:0000313" key="1">
    <source>
        <dbReference type="EMBL" id="AWB65609.1"/>
    </source>
</evidence>
<evidence type="ECO:0000313" key="2">
    <source>
        <dbReference type="Proteomes" id="UP000244441"/>
    </source>
</evidence>
<name>A0A2S0VN61_9ALTE</name>